<sequence>MTSAVTVRIEPPRQPEVERLLAGSSEYSFSLGYPPEACFLLDVGQLEQPGIRLFVARDESGAALGIAALVVGGHADDEHAADFAGRGELKRMFVDERARGLGVAGRLLEAVEADAASRGVREIVLETGTRHLPAQALYAKHGYRPVPLFGPYIGEEYSVCMAKALTSRSAHAEVASLHP</sequence>
<accession>A0A918C9K9</accession>
<keyword evidence="5" id="KW-1185">Reference proteome</keyword>
<evidence type="ECO:0000313" key="5">
    <source>
        <dbReference type="Proteomes" id="UP000610303"/>
    </source>
</evidence>
<reference evidence="4" key="1">
    <citation type="journal article" date="2014" name="Int. J. Syst. Evol. Microbiol.">
        <title>Complete genome sequence of Corynebacterium casei LMG S-19264T (=DSM 44701T), isolated from a smear-ripened cheese.</title>
        <authorList>
            <consortium name="US DOE Joint Genome Institute (JGI-PGF)"/>
            <person name="Walter F."/>
            <person name="Albersmeier A."/>
            <person name="Kalinowski J."/>
            <person name="Ruckert C."/>
        </authorList>
    </citation>
    <scope>NUCLEOTIDE SEQUENCE</scope>
    <source>
        <strain evidence="4">JCM 3346</strain>
    </source>
</reference>
<dbReference type="InterPro" id="IPR000182">
    <property type="entry name" value="GNAT_dom"/>
</dbReference>
<evidence type="ECO:0000259" key="3">
    <source>
        <dbReference type="PROSITE" id="PS51186"/>
    </source>
</evidence>
<dbReference type="Proteomes" id="UP000610303">
    <property type="component" value="Unassembled WGS sequence"/>
</dbReference>
<gene>
    <name evidence="4" type="ORF">GCM10010196_01280</name>
</gene>
<keyword evidence="2" id="KW-0012">Acyltransferase</keyword>
<organism evidence="4 5">
    <name type="scientific">Agromyces mediolanus</name>
    <name type="common">Corynebacterium mediolanum</name>
    <dbReference type="NCBI Taxonomy" id="41986"/>
    <lineage>
        <taxon>Bacteria</taxon>
        <taxon>Bacillati</taxon>
        <taxon>Actinomycetota</taxon>
        <taxon>Actinomycetes</taxon>
        <taxon>Micrococcales</taxon>
        <taxon>Microbacteriaceae</taxon>
        <taxon>Agromyces</taxon>
    </lineage>
</organism>
<keyword evidence="1" id="KW-0808">Transferase</keyword>
<name>A0A918C9K9_AGRME</name>
<dbReference type="PANTHER" id="PTHR43877">
    <property type="entry name" value="AMINOALKYLPHOSPHONATE N-ACETYLTRANSFERASE-RELATED-RELATED"/>
    <property type="match status" value="1"/>
</dbReference>
<evidence type="ECO:0000256" key="1">
    <source>
        <dbReference type="ARBA" id="ARBA00022679"/>
    </source>
</evidence>
<dbReference type="EMBL" id="BMRJ01000001">
    <property type="protein sequence ID" value="GGR12546.1"/>
    <property type="molecule type" value="Genomic_DNA"/>
</dbReference>
<dbReference type="InterPro" id="IPR016181">
    <property type="entry name" value="Acyl_CoA_acyltransferase"/>
</dbReference>
<evidence type="ECO:0000256" key="2">
    <source>
        <dbReference type="ARBA" id="ARBA00023315"/>
    </source>
</evidence>
<dbReference type="RefSeq" id="WP_189083391.1">
    <property type="nucleotide sequence ID" value="NZ_BMRJ01000001.1"/>
</dbReference>
<dbReference type="AlphaFoldDB" id="A0A918C9K9"/>
<proteinExistence type="predicted"/>
<dbReference type="PANTHER" id="PTHR43877:SF2">
    <property type="entry name" value="AMINOALKYLPHOSPHONATE N-ACETYLTRANSFERASE-RELATED"/>
    <property type="match status" value="1"/>
</dbReference>
<evidence type="ECO:0000313" key="4">
    <source>
        <dbReference type="EMBL" id="GGR12546.1"/>
    </source>
</evidence>
<dbReference type="SUPFAM" id="SSF55729">
    <property type="entry name" value="Acyl-CoA N-acyltransferases (Nat)"/>
    <property type="match status" value="1"/>
</dbReference>
<comment type="caution">
    <text evidence="4">The sequence shown here is derived from an EMBL/GenBank/DDBJ whole genome shotgun (WGS) entry which is preliminary data.</text>
</comment>
<dbReference type="Pfam" id="PF00583">
    <property type="entry name" value="Acetyltransf_1"/>
    <property type="match status" value="1"/>
</dbReference>
<dbReference type="CDD" id="cd04301">
    <property type="entry name" value="NAT_SF"/>
    <property type="match status" value="1"/>
</dbReference>
<protein>
    <submittedName>
        <fullName evidence="4">N-acetyltransferase</fullName>
    </submittedName>
</protein>
<dbReference type="PROSITE" id="PS51186">
    <property type="entry name" value="GNAT"/>
    <property type="match status" value="1"/>
</dbReference>
<dbReference type="Gene3D" id="3.40.630.30">
    <property type="match status" value="1"/>
</dbReference>
<dbReference type="GO" id="GO:0016747">
    <property type="term" value="F:acyltransferase activity, transferring groups other than amino-acyl groups"/>
    <property type="evidence" value="ECO:0007669"/>
    <property type="project" value="InterPro"/>
</dbReference>
<feature type="domain" description="N-acetyltransferase" evidence="3">
    <location>
        <begin position="7"/>
        <end position="166"/>
    </location>
</feature>
<dbReference type="InterPro" id="IPR050832">
    <property type="entry name" value="Bact_Acetyltransf"/>
</dbReference>
<reference evidence="4" key="2">
    <citation type="submission" date="2020-09" db="EMBL/GenBank/DDBJ databases">
        <authorList>
            <person name="Sun Q."/>
            <person name="Ohkuma M."/>
        </authorList>
    </citation>
    <scope>NUCLEOTIDE SEQUENCE</scope>
    <source>
        <strain evidence="4">JCM 3346</strain>
    </source>
</reference>